<evidence type="ECO:0000256" key="6">
    <source>
        <dbReference type="PROSITE-ProRule" id="PRU00169"/>
    </source>
</evidence>
<dbReference type="InterPro" id="IPR013656">
    <property type="entry name" value="PAS_4"/>
</dbReference>
<dbReference type="CDD" id="cd00082">
    <property type="entry name" value="HisKA"/>
    <property type="match status" value="1"/>
</dbReference>
<dbReference type="InterPro" id="IPR003594">
    <property type="entry name" value="HATPase_dom"/>
</dbReference>
<feature type="domain" description="Histidine kinase" evidence="7">
    <location>
        <begin position="677"/>
        <end position="898"/>
    </location>
</feature>
<dbReference type="SMART" id="SM00086">
    <property type="entry name" value="PAC"/>
    <property type="match status" value="5"/>
</dbReference>
<evidence type="ECO:0000259" key="10">
    <source>
        <dbReference type="PROSITE" id="PS50113"/>
    </source>
</evidence>
<dbReference type="PANTHER" id="PTHR43304">
    <property type="entry name" value="PHYTOCHROME-LIKE PROTEIN CPH1"/>
    <property type="match status" value="1"/>
</dbReference>
<keyword evidence="12" id="KW-1185">Reference proteome</keyword>
<evidence type="ECO:0000256" key="1">
    <source>
        <dbReference type="ARBA" id="ARBA00000085"/>
    </source>
</evidence>
<keyword evidence="5" id="KW-0418">Kinase</keyword>
<dbReference type="SMART" id="SM00387">
    <property type="entry name" value="HATPase_c"/>
    <property type="match status" value="1"/>
</dbReference>
<feature type="domain" description="PAS" evidence="9">
    <location>
        <begin position="147"/>
        <end position="220"/>
    </location>
</feature>
<dbReference type="InterPro" id="IPR036890">
    <property type="entry name" value="HATPase_C_sf"/>
</dbReference>
<dbReference type="InterPro" id="IPR003661">
    <property type="entry name" value="HisK_dim/P_dom"/>
</dbReference>
<dbReference type="PROSITE" id="PS50110">
    <property type="entry name" value="RESPONSE_REGULATORY"/>
    <property type="match status" value="1"/>
</dbReference>
<evidence type="ECO:0000259" key="7">
    <source>
        <dbReference type="PROSITE" id="PS50109"/>
    </source>
</evidence>
<dbReference type="SMART" id="SM00091">
    <property type="entry name" value="PAS"/>
    <property type="match status" value="5"/>
</dbReference>
<protein>
    <recommendedName>
        <fullName evidence="2">histidine kinase</fullName>
        <ecNumber evidence="2">2.7.13.3</ecNumber>
    </recommendedName>
</protein>
<dbReference type="InterPro" id="IPR001789">
    <property type="entry name" value="Sig_transdc_resp-reg_receiver"/>
</dbReference>
<dbReference type="Gene3D" id="3.30.450.20">
    <property type="entry name" value="PAS domain"/>
    <property type="match status" value="5"/>
</dbReference>
<dbReference type="SUPFAM" id="SSF55874">
    <property type="entry name" value="ATPase domain of HSP90 chaperone/DNA topoisomerase II/histidine kinase"/>
    <property type="match status" value="1"/>
</dbReference>
<dbReference type="EMBL" id="CP061035">
    <property type="protein sequence ID" value="QQV78003.1"/>
    <property type="molecule type" value="Genomic_DNA"/>
</dbReference>
<dbReference type="Gene3D" id="1.10.287.130">
    <property type="match status" value="1"/>
</dbReference>
<dbReference type="Pfam" id="PF00512">
    <property type="entry name" value="HisKA"/>
    <property type="match status" value="1"/>
</dbReference>
<name>A0A974NW68_9SPHN</name>
<dbReference type="Pfam" id="PF08448">
    <property type="entry name" value="PAS_4"/>
    <property type="match status" value="1"/>
</dbReference>
<dbReference type="Pfam" id="PF02518">
    <property type="entry name" value="HATPase_c"/>
    <property type="match status" value="1"/>
</dbReference>
<feature type="domain" description="PAC" evidence="10">
    <location>
        <begin position="91"/>
        <end position="146"/>
    </location>
</feature>
<dbReference type="SMART" id="SM00448">
    <property type="entry name" value="REC"/>
    <property type="match status" value="1"/>
</dbReference>
<dbReference type="PRINTS" id="PR00344">
    <property type="entry name" value="BCTRLSENSOR"/>
</dbReference>
<evidence type="ECO:0000256" key="4">
    <source>
        <dbReference type="ARBA" id="ARBA00022679"/>
    </source>
</evidence>
<gene>
    <name evidence="11" type="ORF">H5J25_04475</name>
</gene>
<organism evidence="11 12">
    <name type="scientific">Sphingomonas aliaeris</name>
    <dbReference type="NCBI Taxonomy" id="2759526"/>
    <lineage>
        <taxon>Bacteria</taxon>
        <taxon>Pseudomonadati</taxon>
        <taxon>Pseudomonadota</taxon>
        <taxon>Alphaproteobacteria</taxon>
        <taxon>Sphingomonadales</taxon>
        <taxon>Sphingomonadaceae</taxon>
        <taxon>Sphingomonas</taxon>
    </lineage>
</organism>
<dbReference type="CDD" id="cd00130">
    <property type="entry name" value="PAS"/>
    <property type="match status" value="4"/>
</dbReference>
<dbReference type="PROSITE" id="PS50112">
    <property type="entry name" value="PAS"/>
    <property type="match status" value="4"/>
</dbReference>
<keyword evidence="3 6" id="KW-0597">Phosphoprotein</keyword>
<feature type="domain" description="PAC" evidence="10">
    <location>
        <begin position="348"/>
        <end position="401"/>
    </location>
</feature>
<dbReference type="PANTHER" id="PTHR43304:SF1">
    <property type="entry name" value="PAC DOMAIN-CONTAINING PROTEIN"/>
    <property type="match status" value="1"/>
</dbReference>
<dbReference type="SMART" id="SM00388">
    <property type="entry name" value="HisKA"/>
    <property type="match status" value="1"/>
</dbReference>
<dbReference type="EC" id="2.7.13.3" evidence="2"/>
<feature type="domain" description="PAS" evidence="9">
    <location>
        <begin position="275"/>
        <end position="337"/>
    </location>
</feature>
<evidence type="ECO:0000313" key="11">
    <source>
        <dbReference type="EMBL" id="QQV78003.1"/>
    </source>
</evidence>
<feature type="domain" description="PAS" evidence="9">
    <location>
        <begin position="556"/>
        <end position="609"/>
    </location>
</feature>
<dbReference type="InterPro" id="IPR036097">
    <property type="entry name" value="HisK_dim/P_sf"/>
</dbReference>
<dbReference type="SUPFAM" id="SSF55785">
    <property type="entry name" value="PYP-like sensor domain (PAS domain)"/>
    <property type="match status" value="4"/>
</dbReference>
<dbReference type="Gene3D" id="3.40.50.2300">
    <property type="match status" value="1"/>
</dbReference>
<dbReference type="SUPFAM" id="SSF47384">
    <property type="entry name" value="Homodimeric domain of signal transducing histidine kinase"/>
    <property type="match status" value="1"/>
</dbReference>
<feature type="domain" description="Response regulatory" evidence="8">
    <location>
        <begin position="919"/>
        <end position="1032"/>
    </location>
</feature>
<evidence type="ECO:0000256" key="3">
    <source>
        <dbReference type="ARBA" id="ARBA00022553"/>
    </source>
</evidence>
<keyword evidence="4" id="KW-0808">Transferase</keyword>
<proteinExistence type="predicted"/>
<dbReference type="InterPro" id="IPR000014">
    <property type="entry name" value="PAS"/>
</dbReference>
<dbReference type="InterPro" id="IPR005467">
    <property type="entry name" value="His_kinase_dom"/>
</dbReference>
<accession>A0A974NW68</accession>
<dbReference type="KEGG" id="sari:H5J25_04475"/>
<evidence type="ECO:0000259" key="9">
    <source>
        <dbReference type="PROSITE" id="PS50112"/>
    </source>
</evidence>
<dbReference type="InterPro" id="IPR035965">
    <property type="entry name" value="PAS-like_dom_sf"/>
</dbReference>
<dbReference type="InterPro" id="IPR013655">
    <property type="entry name" value="PAS_fold_3"/>
</dbReference>
<sequence>MTMPAGKDSARIQRDNQLTRFRAMFEKSHSFAAIVSGPEHRLLAVNPAFATLANGASVVGATLESVLTVTDLDLRAILDAVNGTGQAYVGTEVQAAIAAGSDGTTLNRWLDFVCQSVRDDSGEIIAIFLEGVDVTERRRTQEKIRRSETWNRQILDGALDHAIIALDLGGRVTRWNAGAVRTLGWTEAEMLGQSASVIFTADEQAAGTLAAEMKAALDHGRGGGEGWRVRKSGERFWASGEMTPIRDEAGQPLGFVKVLRDRTQEHVAEEALRRSDEMLQRAQEAGGVGVFSVELEGSLLTVTPEFCRIFGVPIQNTMPARLIEQLIFPGDERNISDEGSRSSGDTPLITEYRIVRPDDGQTRWVSRRAEYEYDAEGRRVRMVGVVQDITAQREASEALAASEARFRAFTEAVPNQVWSALPDGSLDWANRRTSDFVGVDEVRMMSSGWDALLHPEDVEDATSKWRSALQTGDTYEAEFRLRDAGGHYRWHLARAVPLRDEGGSTTRWIGTNTDIEDRRRASDALSELNVTLEERVDRAVRERDRAWKNSRDLQAVISPDGRFQAVNDAWQAILGYSASDVVGRSYLDFIHPEDERSSQQALGIATADELAPYENRYRHADGGYRWISWVAAPEGEMIYASGRHVTADKEAAAALETAQDQLRQAQKMEAVGQLTGGVAHDFNNLLTVIRGSVELLERDDLSDARRRRYIQAIGETAERASKLTGQLLAFARRQSLTPEVFDVGESLRKVLDMVQSLTGSRIVLKLNLPPDPCSVLADRGQFDTAIVNMAINARDAMAGEGTLSIGVGSVSGIPSIRAHEPVVGSFVAVTLADTGSGIQADDLQRVFEPFFTTKAVGSGTGLGLSQVIGFAKQSGGDIRVESTVGAGTTFTLYLPRASQMSDSAEHEEYEAGVGGDGVCVLVVEDNEAVGRFATDALRELGYDSILAVNGAEALEMLEQSPTRFHVVFSDVVMPGIDGVELASRVRSAYPGVPVILTSGYSHVLAQNGTHGFELLHKPYSIEQLSRVLRKAVRWGVRARFNSN</sequence>
<dbReference type="Pfam" id="PF08447">
    <property type="entry name" value="PAS_3"/>
    <property type="match status" value="3"/>
</dbReference>
<feature type="domain" description="PAC" evidence="10">
    <location>
        <begin position="475"/>
        <end position="527"/>
    </location>
</feature>
<dbReference type="GO" id="GO:0006355">
    <property type="term" value="P:regulation of DNA-templated transcription"/>
    <property type="evidence" value="ECO:0007669"/>
    <property type="project" value="InterPro"/>
</dbReference>
<evidence type="ECO:0000256" key="5">
    <source>
        <dbReference type="ARBA" id="ARBA00022777"/>
    </source>
</evidence>
<dbReference type="Gene3D" id="2.10.70.100">
    <property type="match status" value="1"/>
</dbReference>
<feature type="domain" description="PAC" evidence="10">
    <location>
        <begin position="222"/>
        <end position="274"/>
    </location>
</feature>
<dbReference type="InterPro" id="IPR000700">
    <property type="entry name" value="PAS-assoc_C"/>
</dbReference>
<dbReference type="SUPFAM" id="SSF52172">
    <property type="entry name" value="CheY-like"/>
    <property type="match status" value="1"/>
</dbReference>
<evidence type="ECO:0000259" key="8">
    <source>
        <dbReference type="PROSITE" id="PS50110"/>
    </source>
</evidence>
<dbReference type="AlphaFoldDB" id="A0A974NW68"/>
<dbReference type="RefSeq" id="WP_202094929.1">
    <property type="nucleotide sequence ID" value="NZ_CP061035.1"/>
</dbReference>
<dbReference type="InterPro" id="IPR013767">
    <property type="entry name" value="PAS_fold"/>
</dbReference>
<dbReference type="GO" id="GO:0000155">
    <property type="term" value="F:phosphorelay sensor kinase activity"/>
    <property type="evidence" value="ECO:0007669"/>
    <property type="project" value="InterPro"/>
</dbReference>
<evidence type="ECO:0000256" key="2">
    <source>
        <dbReference type="ARBA" id="ARBA00012438"/>
    </source>
</evidence>
<dbReference type="InterPro" id="IPR001610">
    <property type="entry name" value="PAC"/>
</dbReference>
<evidence type="ECO:0000313" key="12">
    <source>
        <dbReference type="Proteomes" id="UP000595894"/>
    </source>
</evidence>
<dbReference type="PROSITE" id="PS50113">
    <property type="entry name" value="PAC"/>
    <property type="match status" value="4"/>
</dbReference>
<reference evidence="12" key="1">
    <citation type="submission" date="2020-09" db="EMBL/GenBank/DDBJ databases">
        <title>Sphingomonas sp., a new species isolated from pork steak.</title>
        <authorList>
            <person name="Heidler von Heilborn D."/>
        </authorList>
    </citation>
    <scope>NUCLEOTIDE SEQUENCE [LARGE SCALE GENOMIC DNA]</scope>
</reference>
<dbReference type="NCBIfam" id="TIGR00229">
    <property type="entry name" value="sensory_box"/>
    <property type="match status" value="4"/>
</dbReference>
<feature type="modified residue" description="4-aspartylphosphate" evidence="6">
    <location>
        <position position="970"/>
    </location>
</feature>
<dbReference type="Proteomes" id="UP000595894">
    <property type="component" value="Chromosome"/>
</dbReference>
<comment type="catalytic activity">
    <reaction evidence="1">
        <text>ATP + protein L-histidine = ADP + protein N-phospho-L-histidine.</text>
        <dbReference type="EC" id="2.7.13.3"/>
    </reaction>
</comment>
<dbReference type="InterPro" id="IPR011006">
    <property type="entry name" value="CheY-like_superfamily"/>
</dbReference>
<dbReference type="InterPro" id="IPR004358">
    <property type="entry name" value="Sig_transdc_His_kin-like_C"/>
</dbReference>
<feature type="domain" description="PAS" evidence="9">
    <location>
        <begin position="402"/>
        <end position="472"/>
    </location>
</feature>
<dbReference type="Pfam" id="PF00072">
    <property type="entry name" value="Response_reg"/>
    <property type="match status" value="1"/>
</dbReference>
<dbReference type="Gene3D" id="3.30.565.10">
    <property type="entry name" value="Histidine kinase-like ATPase, C-terminal domain"/>
    <property type="match status" value="1"/>
</dbReference>
<dbReference type="InterPro" id="IPR052162">
    <property type="entry name" value="Sensor_kinase/Photoreceptor"/>
</dbReference>
<dbReference type="Pfam" id="PF00989">
    <property type="entry name" value="PAS"/>
    <property type="match status" value="1"/>
</dbReference>
<dbReference type="FunFam" id="3.30.450.20:FF:000099">
    <property type="entry name" value="Sensory box sensor histidine kinase"/>
    <property type="match status" value="1"/>
</dbReference>
<dbReference type="PROSITE" id="PS50109">
    <property type="entry name" value="HIS_KIN"/>
    <property type="match status" value="1"/>
</dbReference>